<sequence>RHGVGAPAAARSGVAHVVCGARAPGQRNAGVAGGAVVAARRNHPVGAAVRAAFLCGNGGARGAARYPLLRVHRPADSGAATKLLGALELERDGDTVIVAVDDDIVYHRHTVRALVDGLAANGGVGPTCFVCQYWPAWWPGVLKQRWRGRCNGFLNAYAAVAYRVAFFPDRSAWDFHAPGVPSAQCRLHDDVWLSGILYNQGIRPYVVRPGFDSVVASLPHTKLSINSVKNTERDYRDPCIKFFNYFR</sequence>
<dbReference type="Proteomes" id="UP001211907">
    <property type="component" value="Unassembled WGS sequence"/>
</dbReference>
<gene>
    <name evidence="1" type="ORF">HK100_009603</name>
</gene>
<keyword evidence="2" id="KW-1185">Reference proteome</keyword>
<dbReference type="EMBL" id="JADGJH010004982">
    <property type="protein sequence ID" value="KAJ3082729.1"/>
    <property type="molecule type" value="Genomic_DNA"/>
</dbReference>
<evidence type="ECO:0000313" key="2">
    <source>
        <dbReference type="Proteomes" id="UP001211907"/>
    </source>
</evidence>
<comment type="caution">
    <text evidence="1">The sequence shown here is derived from an EMBL/GenBank/DDBJ whole genome shotgun (WGS) entry which is preliminary data.</text>
</comment>
<proteinExistence type="predicted"/>
<accession>A0AAD5X7A1</accession>
<name>A0AAD5X7A1_9FUNG</name>
<dbReference type="AlphaFoldDB" id="A0AAD5X7A1"/>
<feature type="non-terminal residue" evidence="1">
    <location>
        <position position="1"/>
    </location>
</feature>
<reference evidence="1" key="1">
    <citation type="submission" date="2020-05" db="EMBL/GenBank/DDBJ databases">
        <title>Phylogenomic resolution of chytrid fungi.</title>
        <authorList>
            <person name="Stajich J.E."/>
            <person name="Amses K."/>
            <person name="Simmons R."/>
            <person name="Seto K."/>
            <person name="Myers J."/>
            <person name="Bonds A."/>
            <person name="Quandt C.A."/>
            <person name="Barry K."/>
            <person name="Liu P."/>
            <person name="Grigoriev I."/>
            <person name="Longcore J.E."/>
            <person name="James T.Y."/>
        </authorList>
    </citation>
    <scope>NUCLEOTIDE SEQUENCE</scope>
    <source>
        <strain evidence="1">JEL0513</strain>
    </source>
</reference>
<evidence type="ECO:0000313" key="1">
    <source>
        <dbReference type="EMBL" id="KAJ3082729.1"/>
    </source>
</evidence>
<organism evidence="1 2">
    <name type="scientific">Physocladia obscura</name>
    <dbReference type="NCBI Taxonomy" id="109957"/>
    <lineage>
        <taxon>Eukaryota</taxon>
        <taxon>Fungi</taxon>
        <taxon>Fungi incertae sedis</taxon>
        <taxon>Chytridiomycota</taxon>
        <taxon>Chytridiomycota incertae sedis</taxon>
        <taxon>Chytridiomycetes</taxon>
        <taxon>Chytridiales</taxon>
        <taxon>Chytriomycetaceae</taxon>
        <taxon>Physocladia</taxon>
    </lineage>
</organism>
<protein>
    <submittedName>
        <fullName evidence="1">Uncharacterized protein</fullName>
    </submittedName>
</protein>